<sequence length="199" mass="21818">MDVDNGHGTFCGQTKPISISKVLSVLKIAEYGQERIRSKCNHCPFILKRSLWCGFGAVFIVGPFFFEEICPSGHVTCTVNGTRYESLLRNQLIPAMQQSGCVDNTIFMQDGAPPLHISTPGKKLLNLQFGDDNYQSPFPNSLAATITGPEPLRLMAVGLLKNVLYGNPIANLAELKTALRNIFTISPLKHSDLLCTFSS</sequence>
<name>A0A4Y2SE99_ARAVE</name>
<comment type="caution">
    <text evidence="1">The sequence shown here is derived from an EMBL/GenBank/DDBJ whole genome shotgun (WGS) entry which is preliminary data.</text>
</comment>
<gene>
    <name evidence="1" type="ORF">AVEN_191032_1</name>
</gene>
<organism evidence="1 2">
    <name type="scientific">Araneus ventricosus</name>
    <name type="common">Orbweaver spider</name>
    <name type="synonym">Epeira ventricosa</name>
    <dbReference type="NCBI Taxonomy" id="182803"/>
    <lineage>
        <taxon>Eukaryota</taxon>
        <taxon>Metazoa</taxon>
        <taxon>Ecdysozoa</taxon>
        <taxon>Arthropoda</taxon>
        <taxon>Chelicerata</taxon>
        <taxon>Arachnida</taxon>
        <taxon>Araneae</taxon>
        <taxon>Araneomorphae</taxon>
        <taxon>Entelegynae</taxon>
        <taxon>Araneoidea</taxon>
        <taxon>Araneidae</taxon>
        <taxon>Araneus</taxon>
    </lineage>
</organism>
<dbReference type="GO" id="GO:0003676">
    <property type="term" value="F:nucleic acid binding"/>
    <property type="evidence" value="ECO:0007669"/>
    <property type="project" value="InterPro"/>
</dbReference>
<keyword evidence="2" id="KW-1185">Reference proteome</keyword>
<dbReference type="AlphaFoldDB" id="A0A4Y2SE99"/>
<reference evidence="1 2" key="1">
    <citation type="journal article" date="2019" name="Sci. Rep.">
        <title>Orb-weaving spider Araneus ventricosus genome elucidates the spidroin gene catalogue.</title>
        <authorList>
            <person name="Kono N."/>
            <person name="Nakamura H."/>
            <person name="Ohtoshi R."/>
            <person name="Moran D.A.P."/>
            <person name="Shinohara A."/>
            <person name="Yoshida Y."/>
            <person name="Fujiwara M."/>
            <person name="Mori M."/>
            <person name="Tomita M."/>
            <person name="Arakawa K."/>
        </authorList>
    </citation>
    <scope>NUCLEOTIDE SEQUENCE [LARGE SCALE GENOMIC DNA]</scope>
</reference>
<evidence type="ECO:0000313" key="1">
    <source>
        <dbReference type="EMBL" id="GBN85620.1"/>
    </source>
</evidence>
<proteinExistence type="predicted"/>
<dbReference type="Proteomes" id="UP000499080">
    <property type="component" value="Unassembled WGS sequence"/>
</dbReference>
<accession>A0A4Y2SE99</accession>
<protein>
    <submittedName>
        <fullName evidence="1">Uncharacterized protein</fullName>
    </submittedName>
</protein>
<dbReference type="OrthoDB" id="8031842at2759"/>
<dbReference type="EMBL" id="BGPR01020858">
    <property type="protein sequence ID" value="GBN85620.1"/>
    <property type="molecule type" value="Genomic_DNA"/>
</dbReference>
<dbReference type="Gene3D" id="3.30.420.10">
    <property type="entry name" value="Ribonuclease H-like superfamily/Ribonuclease H"/>
    <property type="match status" value="1"/>
</dbReference>
<dbReference type="InterPro" id="IPR036397">
    <property type="entry name" value="RNaseH_sf"/>
</dbReference>
<evidence type="ECO:0000313" key="2">
    <source>
        <dbReference type="Proteomes" id="UP000499080"/>
    </source>
</evidence>